<protein>
    <submittedName>
        <fullName evidence="1">Uncharacterized protein</fullName>
    </submittedName>
</protein>
<dbReference type="EMBL" id="BFAV01000154">
    <property type="protein sequence ID" value="GBF34936.1"/>
    <property type="molecule type" value="Genomic_DNA"/>
</dbReference>
<proteinExistence type="predicted"/>
<gene>
    <name evidence="1" type="ORF">DCCM_4056</name>
</gene>
<dbReference type="Proteomes" id="UP000239549">
    <property type="component" value="Unassembled WGS sequence"/>
</dbReference>
<evidence type="ECO:0000313" key="2">
    <source>
        <dbReference type="Proteomes" id="UP000239549"/>
    </source>
</evidence>
<keyword evidence="2" id="KW-1185">Reference proteome</keyword>
<name>A0A2L2XKW9_9FIRM</name>
<dbReference type="InterPro" id="IPR035903">
    <property type="entry name" value="HesB-like_dom_sf"/>
</dbReference>
<comment type="caution">
    <text evidence="1">The sequence shown here is derived from an EMBL/GenBank/DDBJ whole genome shotgun (WGS) entry which is preliminary data.</text>
</comment>
<dbReference type="AlphaFoldDB" id="A0A2L2XKW9"/>
<accession>A0A2L2XKW9</accession>
<dbReference type="SUPFAM" id="SSF89360">
    <property type="entry name" value="HesB-like domain"/>
    <property type="match status" value="1"/>
</dbReference>
<evidence type="ECO:0000313" key="1">
    <source>
        <dbReference type="EMBL" id="GBF34936.1"/>
    </source>
</evidence>
<organism evidence="1 2">
    <name type="scientific">Desulfocucumis palustris</name>
    <dbReference type="NCBI Taxonomy" id="1898651"/>
    <lineage>
        <taxon>Bacteria</taxon>
        <taxon>Bacillati</taxon>
        <taxon>Bacillota</taxon>
        <taxon>Clostridia</taxon>
        <taxon>Eubacteriales</taxon>
        <taxon>Desulfocucumaceae</taxon>
        <taxon>Desulfocucumis</taxon>
    </lineage>
</organism>
<dbReference type="OrthoDB" id="5460919at2"/>
<sequence>MVLTLDELNDNDEVFQVEGLTFVAKKGLMEKISPVKIDYKVNFFEKGFVIAFGSGMLPPDNDGPKCALSGENK</sequence>
<reference evidence="2" key="1">
    <citation type="submission" date="2018-02" db="EMBL/GenBank/DDBJ databases">
        <title>Genome sequence of Desulfocucumis palustris strain NAW-5.</title>
        <authorList>
            <person name="Watanabe M."/>
            <person name="Kojima H."/>
            <person name="Fukui M."/>
        </authorList>
    </citation>
    <scope>NUCLEOTIDE SEQUENCE [LARGE SCALE GENOMIC DNA]</scope>
    <source>
        <strain evidence="2">NAW-5</strain>
    </source>
</reference>